<dbReference type="Pfam" id="PF13202">
    <property type="entry name" value="EF-hand_5"/>
    <property type="match status" value="1"/>
</dbReference>
<sequence>MARAFAPAMTPFEARRPRLRLEYDLQNAPPGSQERSRLITGFREDLKQALHLEDGVDVSVHSVIPAAEADWQTIVEFSFVGAEGIHEECCKEIDVKLRDPNSGLLSGLVTCKLDVSFFECGMKPRTMRSAEPRVQAVLDKYTNMQIPAGVLDLSRFKITLEFEGTVKPLLVPNPRVLRRRACYIWPYEVKEALGVLGTVLDTWMEPIALVPQQLEDFLASPVPFRPSASHEGLKVIDARLLKAGAHYVVEFEDRRSELLDLLADEEHDLIVEKFRAFDTNNNGAISRDEAQAYARARSDEGREKIDAQYEAFIAQAGNNSEEAIKEAEAQRDAHYSKIMEAEAKLLDMLARADTDGDGTLRLEEFAMAEAWWMRSTLNASRVELF</sequence>
<feature type="domain" description="EF-hand" evidence="1">
    <location>
        <begin position="265"/>
        <end position="300"/>
    </location>
</feature>
<name>A0A7S1XS08_9STRA</name>
<dbReference type="AlphaFoldDB" id="A0A7S1XS08"/>
<organism evidence="2">
    <name type="scientific">Phaeomonas parva</name>
    <dbReference type="NCBI Taxonomy" id="124430"/>
    <lineage>
        <taxon>Eukaryota</taxon>
        <taxon>Sar</taxon>
        <taxon>Stramenopiles</taxon>
        <taxon>Ochrophyta</taxon>
        <taxon>Pinguiophyceae</taxon>
        <taxon>Pinguiochrysidales</taxon>
        <taxon>Pinguiochrysidaceae</taxon>
        <taxon>Phaeomonas</taxon>
    </lineage>
</organism>
<dbReference type="SMART" id="SM00054">
    <property type="entry name" value="EFh"/>
    <property type="match status" value="2"/>
</dbReference>
<dbReference type="PROSITE" id="PS50222">
    <property type="entry name" value="EF_HAND_2"/>
    <property type="match status" value="2"/>
</dbReference>
<reference evidence="2" key="1">
    <citation type="submission" date="2021-01" db="EMBL/GenBank/DDBJ databases">
        <authorList>
            <person name="Corre E."/>
            <person name="Pelletier E."/>
            <person name="Niang G."/>
            <person name="Scheremetjew M."/>
            <person name="Finn R."/>
            <person name="Kale V."/>
            <person name="Holt S."/>
            <person name="Cochrane G."/>
            <person name="Meng A."/>
            <person name="Brown T."/>
            <person name="Cohen L."/>
        </authorList>
    </citation>
    <scope>NUCLEOTIDE SEQUENCE</scope>
    <source>
        <strain evidence="2">CCMP2877</strain>
    </source>
</reference>
<dbReference type="GO" id="GO:0005509">
    <property type="term" value="F:calcium ion binding"/>
    <property type="evidence" value="ECO:0007669"/>
    <property type="project" value="InterPro"/>
</dbReference>
<dbReference type="CDD" id="cd00051">
    <property type="entry name" value="EFh"/>
    <property type="match status" value="1"/>
</dbReference>
<accession>A0A7S1XS08</accession>
<protein>
    <recommendedName>
        <fullName evidence="1">EF-hand domain-containing protein</fullName>
    </recommendedName>
</protein>
<dbReference type="SUPFAM" id="SSF47473">
    <property type="entry name" value="EF-hand"/>
    <property type="match status" value="1"/>
</dbReference>
<dbReference type="EMBL" id="HBGJ01020192">
    <property type="protein sequence ID" value="CAD9254722.1"/>
    <property type="molecule type" value="Transcribed_RNA"/>
</dbReference>
<dbReference type="InterPro" id="IPR011992">
    <property type="entry name" value="EF-hand-dom_pair"/>
</dbReference>
<gene>
    <name evidence="2" type="ORF">PPAR1163_LOCUS13090</name>
</gene>
<feature type="domain" description="EF-hand" evidence="1">
    <location>
        <begin position="340"/>
        <end position="375"/>
    </location>
</feature>
<evidence type="ECO:0000259" key="1">
    <source>
        <dbReference type="PROSITE" id="PS50222"/>
    </source>
</evidence>
<dbReference type="InterPro" id="IPR002048">
    <property type="entry name" value="EF_hand_dom"/>
</dbReference>
<proteinExistence type="predicted"/>
<dbReference type="Gene3D" id="1.10.238.10">
    <property type="entry name" value="EF-hand"/>
    <property type="match status" value="1"/>
</dbReference>
<evidence type="ECO:0000313" key="2">
    <source>
        <dbReference type="EMBL" id="CAD9254722.1"/>
    </source>
</evidence>